<dbReference type="InterPro" id="IPR051311">
    <property type="entry name" value="DedA_domain"/>
</dbReference>
<proteinExistence type="inferred from homology"/>
<feature type="transmembrane region" description="Helical" evidence="7">
    <location>
        <begin position="158"/>
        <end position="179"/>
    </location>
</feature>
<dbReference type="AlphaFoldDB" id="A0A4Q9V0V8"/>
<keyword evidence="3" id="KW-1003">Cell membrane</keyword>
<keyword evidence="5 7" id="KW-1133">Transmembrane helix</keyword>
<evidence type="ECO:0000256" key="2">
    <source>
        <dbReference type="ARBA" id="ARBA00010792"/>
    </source>
</evidence>
<organism evidence="9 10">
    <name type="scientific">Arcanobacterium bovis</name>
    <dbReference type="NCBI Taxonomy" id="2529275"/>
    <lineage>
        <taxon>Bacteria</taxon>
        <taxon>Bacillati</taxon>
        <taxon>Actinomycetota</taxon>
        <taxon>Actinomycetes</taxon>
        <taxon>Actinomycetales</taxon>
        <taxon>Actinomycetaceae</taxon>
        <taxon>Arcanobacterium</taxon>
    </lineage>
</organism>
<protein>
    <submittedName>
        <fullName evidence="9">DedA family protein</fullName>
    </submittedName>
</protein>
<evidence type="ECO:0000256" key="6">
    <source>
        <dbReference type="ARBA" id="ARBA00023136"/>
    </source>
</evidence>
<evidence type="ECO:0000313" key="10">
    <source>
        <dbReference type="Proteomes" id="UP000293036"/>
    </source>
</evidence>
<evidence type="ECO:0000256" key="3">
    <source>
        <dbReference type="ARBA" id="ARBA00022475"/>
    </source>
</evidence>
<feature type="transmembrane region" description="Helical" evidence="7">
    <location>
        <begin position="70"/>
        <end position="93"/>
    </location>
</feature>
<dbReference type="EMBL" id="SJDT01000005">
    <property type="protein sequence ID" value="TBW21125.1"/>
    <property type="molecule type" value="Genomic_DNA"/>
</dbReference>
<evidence type="ECO:0000256" key="5">
    <source>
        <dbReference type="ARBA" id="ARBA00022989"/>
    </source>
</evidence>
<comment type="caution">
    <text evidence="9">The sequence shown here is derived from an EMBL/GenBank/DDBJ whole genome shotgun (WGS) entry which is preliminary data.</text>
</comment>
<feature type="transmembrane region" description="Helical" evidence="7">
    <location>
        <begin position="21"/>
        <end position="44"/>
    </location>
</feature>
<dbReference type="PANTHER" id="PTHR42709:SF6">
    <property type="entry name" value="UNDECAPRENYL PHOSPHATE TRANSPORTER A"/>
    <property type="match status" value="1"/>
</dbReference>
<sequence length="229" mass="24704">MLVQVNPILAQSSTSTQDLSGVAAWTVSIMESLGGIGIALLIAAENLFPPIPSEVILPLAGFTASQGTQFGIVAAIIWATLGSVVGAVLLYGAARWIGRERTRAIMAKLPLFDTSDIDKTEAFFNKHNRSTVFFGRMLPIFRSLISLPAGVVKMNMPLFLLFTTVGSAIWNTALIYAGYALGENWSLVEDYIGILTKIVAAIVVLAIVVWIVLKIRRNKSETHGTGVER</sequence>
<comment type="subcellular location">
    <subcellularLocation>
        <location evidence="1">Cell membrane</location>
        <topology evidence="1">Multi-pass membrane protein</topology>
    </subcellularLocation>
</comment>
<evidence type="ECO:0000313" key="9">
    <source>
        <dbReference type="EMBL" id="TBW21125.1"/>
    </source>
</evidence>
<dbReference type="Proteomes" id="UP000293036">
    <property type="component" value="Unassembled WGS sequence"/>
</dbReference>
<reference evidence="9 10" key="1">
    <citation type="submission" date="2019-02" db="EMBL/GenBank/DDBJ databases">
        <title>Arcanobacterium bovis sp. nov., isolated from the milk of a cow with mastitis.</title>
        <authorList>
            <person name="Sammra O."/>
            <person name="Foster G."/>
            <person name="Hassan A."/>
            <person name="Alssahen M."/>
            <person name="Laemmler C."/>
            <person name="Borowiak M."/>
            <person name="Malorny B."/>
            <person name="Abdulmawjood A."/>
        </authorList>
    </citation>
    <scope>NUCLEOTIDE SEQUENCE [LARGE SCALE GENOMIC DNA]</scope>
    <source>
        <strain evidence="9 10">C605018/01/1</strain>
    </source>
</reference>
<gene>
    <name evidence="9" type="ORF">EZJ44_07290</name>
</gene>
<evidence type="ECO:0000256" key="7">
    <source>
        <dbReference type="SAM" id="Phobius"/>
    </source>
</evidence>
<keyword evidence="4 7" id="KW-0812">Transmembrane</keyword>
<comment type="similarity">
    <text evidence="2">Belongs to the DedA family.</text>
</comment>
<dbReference type="InterPro" id="IPR032816">
    <property type="entry name" value="VTT_dom"/>
</dbReference>
<keyword evidence="6 7" id="KW-0472">Membrane</keyword>
<dbReference type="GO" id="GO:0005886">
    <property type="term" value="C:plasma membrane"/>
    <property type="evidence" value="ECO:0007669"/>
    <property type="project" value="UniProtKB-SubCell"/>
</dbReference>
<accession>A0A4Q9V0V8</accession>
<feature type="transmembrane region" description="Helical" evidence="7">
    <location>
        <begin position="191"/>
        <end position="213"/>
    </location>
</feature>
<evidence type="ECO:0000256" key="1">
    <source>
        <dbReference type="ARBA" id="ARBA00004651"/>
    </source>
</evidence>
<dbReference type="PANTHER" id="PTHR42709">
    <property type="entry name" value="ALKALINE PHOSPHATASE LIKE PROTEIN"/>
    <property type="match status" value="1"/>
</dbReference>
<dbReference type="OrthoDB" id="9813426at2"/>
<evidence type="ECO:0000256" key="4">
    <source>
        <dbReference type="ARBA" id="ARBA00022692"/>
    </source>
</evidence>
<keyword evidence="10" id="KW-1185">Reference proteome</keyword>
<evidence type="ECO:0000259" key="8">
    <source>
        <dbReference type="Pfam" id="PF09335"/>
    </source>
</evidence>
<dbReference type="Pfam" id="PF09335">
    <property type="entry name" value="VTT_dom"/>
    <property type="match status" value="1"/>
</dbReference>
<feature type="domain" description="VTT" evidence="8">
    <location>
        <begin position="52"/>
        <end position="179"/>
    </location>
</feature>
<name>A0A4Q9V0V8_9ACTO</name>